<feature type="domain" description="EAL" evidence="4">
    <location>
        <begin position="314"/>
        <end position="567"/>
    </location>
</feature>
<dbReference type="GO" id="GO:0000160">
    <property type="term" value="P:phosphorelay signal transduction system"/>
    <property type="evidence" value="ECO:0007669"/>
    <property type="project" value="InterPro"/>
</dbReference>
<dbReference type="AlphaFoldDB" id="A0A5C6Q2Q3"/>
<dbReference type="Gene3D" id="3.30.70.270">
    <property type="match status" value="1"/>
</dbReference>
<feature type="modified residue" description="4-aspartylphosphate" evidence="2">
    <location>
        <position position="54"/>
    </location>
</feature>
<dbReference type="FunFam" id="3.30.70.270:FF:000001">
    <property type="entry name" value="Diguanylate cyclase domain protein"/>
    <property type="match status" value="1"/>
</dbReference>
<comment type="cofactor">
    <cofactor evidence="1">
        <name>Mg(2+)</name>
        <dbReference type="ChEBI" id="CHEBI:18420"/>
    </cofactor>
</comment>
<sequence length="568" mass="64272">MRILIVDDDEIDIALVKRALSSSLQNSYEVKEADSVAKGLALIEAETFDVILLDYHMPEVNGIEMIIDIRSRPNLGNTAIIVISAAQDSSIALNCIEAGAQDFIPKIDISHVKLHQAIIHSKKRFEMEQRMHESYLALKNMAETDQLTGLHNRYYFDETLKFMIANSDRSKLSVGMLALDLDDFKHVNDSLGHHAGDQLLVDLVARVKECLRINDGFARLGGDEFAITLANVHSVEEVNMIANRILSSFQKPFLIDGHRIKCTISMGAALYPNDAESRVQLVKCADIAMYRAKQNGKNALRFYESHYQNEFNRRFLIQSEMSEILRKSSFRLFYQPVFCAHNDKIKGVEALIRWPDTPKSYTPDEFIPIAEETRLIHDLGQWVLTTALTDLASWQRRFDSNFAMAINISALQLQDPQLTQKIIDETTRHGVRPDTIILEITETALLEDDEVTRETLHSLSSQGFKIALDDFGMGFSSISHLNNFPIDIVKLDKSLQNKVPSVNNKKSLLEAVTLMLKLLNFIVVAEGIETEEQLLVCHELNIDKIQGYLLGKPMPGNILEEKLLAQYQ</sequence>
<dbReference type="SUPFAM" id="SSF55073">
    <property type="entry name" value="Nucleotide cyclase"/>
    <property type="match status" value="1"/>
</dbReference>
<dbReference type="EMBL" id="VOLQ01000056">
    <property type="protein sequence ID" value="TWX63052.1"/>
    <property type="molecule type" value="Genomic_DNA"/>
</dbReference>
<dbReference type="SUPFAM" id="SSF52172">
    <property type="entry name" value="CheY-like"/>
    <property type="match status" value="1"/>
</dbReference>
<dbReference type="Proteomes" id="UP000321917">
    <property type="component" value="Unassembled WGS sequence"/>
</dbReference>
<comment type="caution">
    <text evidence="7">The sequence shown here is derived from an EMBL/GenBank/DDBJ whole genome shotgun (WGS) entry which is preliminary data.</text>
</comment>
<evidence type="ECO:0000256" key="2">
    <source>
        <dbReference type="PROSITE-ProRule" id="PRU00169"/>
    </source>
</evidence>
<evidence type="ECO:0000259" key="5">
    <source>
        <dbReference type="PROSITE" id="PS50887"/>
    </source>
</evidence>
<dbReference type="PROSITE" id="PS50883">
    <property type="entry name" value="EAL"/>
    <property type="match status" value="1"/>
</dbReference>
<dbReference type="NCBIfam" id="TIGR00254">
    <property type="entry name" value="GGDEF"/>
    <property type="match status" value="1"/>
</dbReference>
<evidence type="ECO:0000313" key="8">
    <source>
        <dbReference type="Proteomes" id="UP000321525"/>
    </source>
</evidence>
<dbReference type="CDD" id="cd01949">
    <property type="entry name" value="GGDEF"/>
    <property type="match status" value="1"/>
</dbReference>
<dbReference type="Pfam" id="PF00990">
    <property type="entry name" value="GGDEF"/>
    <property type="match status" value="1"/>
</dbReference>
<evidence type="ECO:0000313" key="6">
    <source>
        <dbReference type="EMBL" id="TWX54013.1"/>
    </source>
</evidence>
<dbReference type="InterPro" id="IPR011006">
    <property type="entry name" value="CheY-like_superfamily"/>
</dbReference>
<dbReference type="CDD" id="cd01948">
    <property type="entry name" value="EAL"/>
    <property type="match status" value="1"/>
</dbReference>
<reference evidence="7 9" key="1">
    <citation type="submission" date="2019-07" db="EMBL/GenBank/DDBJ databases">
        <title>Genomes of sea-ice associated Colwellia species.</title>
        <authorList>
            <person name="Bowman J.P."/>
        </authorList>
    </citation>
    <scope>NUCLEOTIDE SEQUENCE [LARGE SCALE GENOMIC DNA]</scope>
    <source>
        <strain evidence="6 8">ACAM 607</strain>
        <strain evidence="7 9">IC036</strain>
    </source>
</reference>
<dbReference type="Proteomes" id="UP000321525">
    <property type="component" value="Unassembled WGS sequence"/>
</dbReference>
<feature type="domain" description="Response regulatory" evidence="3">
    <location>
        <begin position="2"/>
        <end position="121"/>
    </location>
</feature>
<dbReference type="SUPFAM" id="SSF141868">
    <property type="entry name" value="EAL domain-like"/>
    <property type="match status" value="1"/>
</dbReference>
<dbReference type="InterPro" id="IPR035919">
    <property type="entry name" value="EAL_sf"/>
</dbReference>
<dbReference type="InterPro" id="IPR029787">
    <property type="entry name" value="Nucleotide_cyclase"/>
</dbReference>
<dbReference type="PROSITE" id="PS50110">
    <property type="entry name" value="RESPONSE_REGULATORY"/>
    <property type="match status" value="1"/>
</dbReference>
<dbReference type="InterPro" id="IPR052155">
    <property type="entry name" value="Biofilm_reg_signaling"/>
</dbReference>
<dbReference type="CDD" id="cd00156">
    <property type="entry name" value="REC"/>
    <property type="match status" value="1"/>
</dbReference>
<dbReference type="SMART" id="SM00052">
    <property type="entry name" value="EAL"/>
    <property type="match status" value="1"/>
</dbReference>
<dbReference type="InterPro" id="IPR000160">
    <property type="entry name" value="GGDEF_dom"/>
</dbReference>
<dbReference type="PANTHER" id="PTHR44757">
    <property type="entry name" value="DIGUANYLATE CYCLASE DGCP"/>
    <property type="match status" value="1"/>
</dbReference>
<keyword evidence="2" id="KW-0597">Phosphoprotein</keyword>
<dbReference type="OrthoDB" id="9812358at2"/>
<evidence type="ECO:0000256" key="1">
    <source>
        <dbReference type="ARBA" id="ARBA00001946"/>
    </source>
</evidence>
<gene>
    <name evidence="6" type="ORF">ESZ26_18230</name>
    <name evidence="7" type="ORF">ESZ27_18095</name>
</gene>
<dbReference type="Pfam" id="PF00072">
    <property type="entry name" value="Response_reg"/>
    <property type="match status" value="1"/>
</dbReference>
<dbReference type="EMBL" id="VOLR01000041">
    <property type="protein sequence ID" value="TWX54013.1"/>
    <property type="molecule type" value="Genomic_DNA"/>
</dbReference>
<dbReference type="Gene3D" id="3.20.20.450">
    <property type="entry name" value="EAL domain"/>
    <property type="match status" value="1"/>
</dbReference>
<dbReference type="SMART" id="SM00267">
    <property type="entry name" value="GGDEF"/>
    <property type="match status" value="1"/>
</dbReference>
<name>A0A5C6Q2Q3_9GAMM</name>
<evidence type="ECO:0000259" key="4">
    <source>
        <dbReference type="PROSITE" id="PS50883"/>
    </source>
</evidence>
<evidence type="ECO:0000313" key="7">
    <source>
        <dbReference type="EMBL" id="TWX63052.1"/>
    </source>
</evidence>
<dbReference type="PROSITE" id="PS50887">
    <property type="entry name" value="GGDEF"/>
    <property type="match status" value="1"/>
</dbReference>
<protein>
    <submittedName>
        <fullName evidence="7">EAL domain-containing protein</fullName>
    </submittedName>
</protein>
<proteinExistence type="predicted"/>
<dbReference type="PANTHER" id="PTHR44757:SF2">
    <property type="entry name" value="BIOFILM ARCHITECTURE MAINTENANCE PROTEIN MBAA"/>
    <property type="match status" value="1"/>
</dbReference>
<feature type="domain" description="GGDEF" evidence="5">
    <location>
        <begin position="172"/>
        <end position="305"/>
    </location>
</feature>
<accession>A0A5C6Q2Q3</accession>
<dbReference type="InterPro" id="IPR043128">
    <property type="entry name" value="Rev_trsase/Diguanyl_cyclase"/>
</dbReference>
<evidence type="ECO:0000313" key="9">
    <source>
        <dbReference type="Proteomes" id="UP000321917"/>
    </source>
</evidence>
<evidence type="ECO:0000259" key="3">
    <source>
        <dbReference type="PROSITE" id="PS50110"/>
    </source>
</evidence>
<dbReference type="RefSeq" id="WP_146801139.1">
    <property type="nucleotide sequence ID" value="NZ_VOLP01000040.1"/>
</dbReference>
<dbReference type="GO" id="GO:0003824">
    <property type="term" value="F:catalytic activity"/>
    <property type="evidence" value="ECO:0007669"/>
    <property type="project" value="UniProtKB-ARBA"/>
</dbReference>
<organism evidence="7 9">
    <name type="scientific">Colwellia hornerae</name>
    <dbReference type="NCBI Taxonomy" id="89402"/>
    <lineage>
        <taxon>Bacteria</taxon>
        <taxon>Pseudomonadati</taxon>
        <taxon>Pseudomonadota</taxon>
        <taxon>Gammaproteobacteria</taxon>
        <taxon>Alteromonadales</taxon>
        <taxon>Colwelliaceae</taxon>
        <taxon>Colwellia</taxon>
    </lineage>
</organism>
<dbReference type="InterPro" id="IPR001633">
    <property type="entry name" value="EAL_dom"/>
</dbReference>
<dbReference type="Pfam" id="PF00563">
    <property type="entry name" value="EAL"/>
    <property type="match status" value="1"/>
</dbReference>
<dbReference type="InterPro" id="IPR001789">
    <property type="entry name" value="Sig_transdc_resp-reg_receiver"/>
</dbReference>
<dbReference type="SMART" id="SM00448">
    <property type="entry name" value="REC"/>
    <property type="match status" value="1"/>
</dbReference>
<dbReference type="Gene3D" id="3.40.50.2300">
    <property type="match status" value="1"/>
</dbReference>
<keyword evidence="8" id="KW-1185">Reference proteome</keyword>